<reference evidence="3 4" key="1">
    <citation type="submission" date="2019-05" db="EMBL/GenBank/DDBJ databases">
        <title>Draft genome sequence of Nonomuraea zeae DSM 100528.</title>
        <authorList>
            <person name="Saricaoglu S."/>
            <person name="Isik K."/>
        </authorList>
    </citation>
    <scope>NUCLEOTIDE SEQUENCE [LARGE SCALE GENOMIC DNA]</scope>
    <source>
        <strain evidence="3 4">DSM 100528</strain>
    </source>
</reference>
<dbReference type="Pfam" id="PF01636">
    <property type="entry name" value="APH"/>
    <property type="match status" value="1"/>
</dbReference>
<evidence type="ECO:0000259" key="2">
    <source>
        <dbReference type="Pfam" id="PF01636"/>
    </source>
</evidence>
<dbReference type="OrthoDB" id="3383851at2"/>
<feature type="compositionally biased region" description="Low complexity" evidence="1">
    <location>
        <begin position="13"/>
        <end position="25"/>
    </location>
</feature>
<dbReference type="SUPFAM" id="SSF56112">
    <property type="entry name" value="Protein kinase-like (PK-like)"/>
    <property type="match status" value="1"/>
</dbReference>
<keyword evidence="4" id="KW-1185">Reference proteome</keyword>
<dbReference type="InterPro" id="IPR002575">
    <property type="entry name" value="Aminoglycoside_PTrfase"/>
</dbReference>
<feature type="compositionally biased region" description="Polar residues" evidence="1">
    <location>
        <begin position="1"/>
        <end position="11"/>
    </location>
</feature>
<dbReference type="Gene3D" id="3.90.1200.10">
    <property type="match status" value="1"/>
</dbReference>
<proteinExistence type="predicted"/>
<feature type="region of interest" description="Disordered" evidence="1">
    <location>
        <begin position="1"/>
        <end position="78"/>
    </location>
</feature>
<sequence>MTWPSSCSGSGHRTGAPRTPRSPGTRSPPPWKGWPPNDGGRAHDRGRRAGAHDRGRPARHDGGRGRMTATDPHATHDVEVRAEVVIKRYRSWDRREPQREWTALTRLHSAVPVARLPEPAAWTPRKALAHVRARAAQGPDVGEDPRAAKAFAAGTSWLAGPDPDRLADDPFPPVLGPGDNNLANYLWDAATAEVRIVDWEDSGAGDRAFELADLAEHISRLDGHLDADRLLTLLDLPPAQAARVRGFRRLLALSWLLMLGPRGPFAARNPPGTLGRQAERVLELLGG</sequence>
<protein>
    <recommendedName>
        <fullName evidence="2">Aminoglycoside phosphotransferase domain-containing protein</fullName>
    </recommendedName>
</protein>
<comment type="caution">
    <text evidence="3">The sequence shown here is derived from an EMBL/GenBank/DDBJ whole genome shotgun (WGS) entry which is preliminary data.</text>
</comment>
<dbReference type="EMBL" id="VCKX01000235">
    <property type="protein sequence ID" value="TMR24843.1"/>
    <property type="molecule type" value="Genomic_DNA"/>
</dbReference>
<feature type="compositionally biased region" description="Basic and acidic residues" evidence="1">
    <location>
        <begin position="50"/>
        <end position="64"/>
    </location>
</feature>
<name>A0A5S4FW08_9ACTN</name>
<evidence type="ECO:0000256" key="1">
    <source>
        <dbReference type="SAM" id="MobiDB-lite"/>
    </source>
</evidence>
<feature type="domain" description="Aminoglycoside phosphotransferase" evidence="2">
    <location>
        <begin position="103"/>
        <end position="230"/>
    </location>
</feature>
<evidence type="ECO:0000313" key="4">
    <source>
        <dbReference type="Proteomes" id="UP000306628"/>
    </source>
</evidence>
<organism evidence="3 4">
    <name type="scientific">Nonomuraea zeae</name>
    <dbReference type="NCBI Taxonomy" id="1642303"/>
    <lineage>
        <taxon>Bacteria</taxon>
        <taxon>Bacillati</taxon>
        <taxon>Actinomycetota</taxon>
        <taxon>Actinomycetes</taxon>
        <taxon>Streptosporangiales</taxon>
        <taxon>Streptosporangiaceae</taxon>
        <taxon>Nonomuraea</taxon>
    </lineage>
</organism>
<dbReference type="Proteomes" id="UP000306628">
    <property type="component" value="Unassembled WGS sequence"/>
</dbReference>
<gene>
    <name evidence="3" type="ORF">ETD85_46105</name>
</gene>
<dbReference type="InterPro" id="IPR011009">
    <property type="entry name" value="Kinase-like_dom_sf"/>
</dbReference>
<evidence type="ECO:0000313" key="3">
    <source>
        <dbReference type="EMBL" id="TMR24843.1"/>
    </source>
</evidence>
<dbReference type="AlphaFoldDB" id="A0A5S4FW08"/>
<accession>A0A5S4FW08</accession>